<dbReference type="EMBL" id="FNQC01000012">
    <property type="protein sequence ID" value="SDZ39007.1"/>
    <property type="molecule type" value="Genomic_DNA"/>
</dbReference>
<protein>
    <submittedName>
        <fullName evidence="1">Uncharacterized protein</fullName>
    </submittedName>
</protein>
<comment type="caution">
    <text evidence="1">The sequence shown here is derived from an EMBL/GenBank/DDBJ whole genome shotgun (WGS) entry which is preliminary data.</text>
</comment>
<reference evidence="1 2" key="1">
    <citation type="submission" date="2016-10" db="EMBL/GenBank/DDBJ databases">
        <authorList>
            <person name="Varghese N."/>
            <person name="Submissions S."/>
        </authorList>
    </citation>
    <scope>NUCLEOTIDE SEQUENCE [LARGE SCALE GENOMIC DNA]</scope>
    <source>
        <strain evidence="1 2">DSM 17997</strain>
    </source>
</reference>
<gene>
    <name evidence="1" type="ORF">SAMN05444412_11284</name>
</gene>
<sequence>MTRKVNHQTEKSKTVKNGLLINQFQDGVELGMHHVIQLGALLFKLTRFCLLCIQGDVCASQNCIVLKAILDFGLKKTYSVPISPNFKNSSVFLRPQIPFFNI</sequence>
<evidence type="ECO:0000313" key="1">
    <source>
        <dbReference type="EMBL" id="SDZ39007.1"/>
    </source>
</evidence>
<keyword evidence="2" id="KW-1185">Reference proteome</keyword>
<name>A0A1H3SMQ4_9BACT</name>
<organism evidence="1 2">
    <name type="scientific">Rhodonellum ikkaensis</name>
    <dbReference type="NCBI Taxonomy" id="336829"/>
    <lineage>
        <taxon>Bacteria</taxon>
        <taxon>Pseudomonadati</taxon>
        <taxon>Bacteroidota</taxon>
        <taxon>Cytophagia</taxon>
        <taxon>Cytophagales</taxon>
        <taxon>Cytophagaceae</taxon>
        <taxon>Rhodonellum</taxon>
    </lineage>
</organism>
<dbReference type="Proteomes" id="UP000199663">
    <property type="component" value="Unassembled WGS sequence"/>
</dbReference>
<evidence type="ECO:0000313" key="2">
    <source>
        <dbReference type="Proteomes" id="UP000199663"/>
    </source>
</evidence>
<accession>A0A1H3SMQ4</accession>
<proteinExistence type="predicted"/>